<evidence type="ECO:0000313" key="2">
    <source>
        <dbReference type="EMBL" id="SIT01037.1"/>
    </source>
</evidence>
<keyword evidence="3" id="KW-1185">Reference proteome</keyword>
<feature type="transmembrane region" description="Helical" evidence="1">
    <location>
        <begin position="183"/>
        <end position="205"/>
    </location>
</feature>
<keyword evidence="1" id="KW-0472">Membrane</keyword>
<dbReference type="Proteomes" id="UP000186026">
    <property type="component" value="Unassembled WGS sequence"/>
</dbReference>
<comment type="cofactor">
    <cofactor evidence="1">
        <name>Fe(2+)</name>
        <dbReference type="ChEBI" id="CHEBI:29033"/>
    </cofactor>
</comment>
<organism evidence="2 3">
    <name type="scientific">Belliella pelovolcani</name>
    <dbReference type="NCBI Taxonomy" id="529505"/>
    <lineage>
        <taxon>Bacteria</taxon>
        <taxon>Pseudomonadati</taxon>
        <taxon>Bacteroidota</taxon>
        <taxon>Cytophagia</taxon>
        <taxon>Cytophagales</taxon>
        <taxon>Cyclobacteriaceae</taxon>
        <taxon>Belliella</taxon>
    </lineage>
</organism>
<dbReference type="EMBL" id="FTOP01000011">
    <property type="protein sequence ID" value="SIT01037.1"/>
    <property type="molecule type" value="Genomic_DNA"/>
</dbReference>
<evidence type="ECO:0000313" key="3">
    <source>
        <dbReference type="Proteomes" id="UP000186026"/>
    </source>
</evidence>
<comment type="similarity">
    <text evidence="1">Belongs to the Brp/Blh beta-carotene diooxygenase family.</text>
</comment>
<feature type="transmembrane region" description="Helical" evidence="1">
    <location>
        <begin position="29"/>
        <end position="48"/>
    </location>
</feature>
<sequence length="290" mass="33180">MNNIENIGKCIAIGLCLLFFLFFKENITFQWIVFAVVLLSIGIPHGAIDHLLPQGSNKKSSLGLFLFKYLGIMALYLISWYFFPKLSLAVFIIISAYHFGQTHFLDFDQIKFKPITYFILGSNFLLIILLSDFQSTYDILISIVDISILEPMSLTLIVILFMTSVGLTLIQRQKGSFKLALEICFLSLLLYFTPLILGFGIYFGFWHALPSMKAEYYALTKQLNSSQLKMFIKQLLPFSSISILGISLILYLSKEFLNEEQVILLFFVLVSLISAPHIFVMNNFIEHQKV</sequence>
<proteinExistence type="inferred from homology"/>
<keyword evidence="1" id="KW-0408">Iron</keyword>
<keyword evidence="2" id="KW-0503">Monooxygenase</keyword>
<feature type="transmembrane region" description="Helical" evidence="1">
    <location>
        <begin position="231"/>
        <end position="252"/>
    </location>
</feature>
<feature type="transmembrane region" description="Helical" evidence="1">
    <location>
        <begin position="264"/>
        <end position="285"/>
    </location>
</feature>
<dbReference type="STRING" id="529505.SAMN05421761_111103"/>
<dbReference type="RefSeq" id="WP_076502063.1">
    <property type="nucleotide sequence ID" value="NZ_FTOP01000011.1"/>
</dbReference>
<name>A0A1N7NRT2_9BACT</name>
<dbReference type="InterPro" id="IPR022270">
    <property type="entry name" value="Blh_diox"/>
</dbReference>
<keyword evidence="1" id="KW-1133">Transmembrane helix</keyword>
<comment type="caution">
    <text evidence="1">Lacks conserved residue(s) required for the propagation of feature annotation.</text>
</comment>
<keyword evidence="1" id="KW-0560">Oxidoreductase</keyword>
<dbReference type="EC" id="1.13.11.63" evidence="1"/>
<dbReference type="OrthoDB" id="945227at2"/>
<protein>
    <recommendedName>
        <fullName evidence="1">Probable beta-carotene 15,15'-dioxygenase</fullName>
        <ecNumber evidence="1">1.13.11.63</ecNumber>
    </recommendedName>
</protein>
<keyword evidence="1" id="KW-0223">Dioxygenase</keyword>
<dbReference type="GO" id="GO:0005506">
    <property type="term" value="F:iron ion binding"/>
    <property type="evidence" value="ECO:0007669"/>
    <property type="project" value="UniProtKB-UniRule"/>
</dbReference>
<keyword evidence="1" id="KW-1003">Cell membrane</keyword>
<reference evidence="3" key="1">
    <citation type="submission" date="2017-01" db="EMBL/GenBank/DDBJ databases">
        <authorList>
            <person name="Varghese N."/>
            <person name="Submissions S."/>
        </authorList>
    </citation>
    <scope>NUCLEOTIDE SEQUENCE [LARGE SCALE GENOMIC DNA]</scope>
    <source>
        <strain evidence="3">DSM 46698</strain>
    </source>
</reference>
<dbReference type="GO" id="GO:0005886">
    <property type="term" value="C:plasma membrane"/>
    <property type="evidence" value="ECO:0007669"/>
    <property type="project" value="UniProtKB-SubCell"/>
</dbReference>
<dbReference type="GO" id="GO:0010436">
    <property type="term" value="F:carotenoid dioxygenase activity"/>
    <property type="evidence" value="ECO:0007669"/>
    <property type="project" value="UniProtKB-UniRule"/>
</dbReference>
<gene>
    <name evidence="2" type="ORF">SAMN05421761_111103</name>
</gene>
<dbReference type="GO" id="GO:0004497">
    <property type="term" value="F:monooxygenase activity"/>
    <property type="evidence" value="ECO:0007669"/>
    <property type="project" value="UniProtKB-KW"/>
</dbReference>
<comment type="catalytic activity">
    <reaction evidence="1">
        <text>all-trans-beta-carotene + O2 = 2 all-trans-retinal</text>
        <dbReference type="Rhea" id="RHEA:32887"/>
        <dbReference type="ChEBI" id="CHEBI:15379"/>
        <dbReference type="ChEBI" id="CHEBI:17579"/>
        <dbReference type="ChEBI" id="CHEBI:17898"/>
        <dbReference type="EC" id="1.13.11.63"/>
    </reaction>
</comment>
<evidence type="ECO:0000256" key="1">
    <source>
        <dbReference type="HAMAP-Rule" id="MF_02093"/>
    </source>
</evidence>
<comment type="function">
    <text evidence="1">Catalyzes the cleavage of beta-carotene at its central double bond (15,15') to yield two molecules of all-trans-retinal.</text>
</comment>
<feature type="transmembrane region" description="Helical" evidence="1">
    <location>
        <begin position="7"/>
        <end position="23"/>
    </location>
</feature>
<keyword evidence="1" id="KW-0812">Transmembrane</keyword>
<comment type="subcellular location">
    <subcellularLocation>
        <location evidence="1">Cell membrane</location>
        <topology evidence="1">Multi-pass membrane protein</topology>
    </subcellularLocation>
</comment>
<keyword evidence="1" id="KW-0479">Metal-binding</keyword>
<feature type="transmembrane region" description="Helical" evidence="1">
    <location>
        <begin position="114"/>
        <end position="131"/>
    </location>
</feature>
<dbReference type="HAMAP" id="MF_02093">
    <property type="entry name" value="Beta_carotene_diox"/>
    <property type="match status" value="1"/>
</dbReference>
<dbReference type="AlphaFoldDB" id="A0A1N7NRT2"/>
<dbReference type="NCBIfam" id="TIGR03753">
    <property type="entry name" value="blh_monoox"/>
    <property type="match status" value="1"/>
</dbReference>
<feature type="transmembrane region" description="Helical" evidence="1">
    <location>
        <begin position="151"/>
        <end position="171"/>
    </location>
</feature>
<dbReference type="GO" id="GO:0016121">
    <property type="term" value="P:carotene catabolic process"/>
    <property type="evidence" value="ECO:0007669"/>
    <property type="project" value="UniProtKB-UniRule"/>
</dbReference>
<dbReference type="GO" id="GO:0003834">
    <property type="term" value="F:beta-carotene 15,15'-dioxygenase activity"/>
    <property type="evidence" value="ECO:0007669"/>
    <property type="project" value="UniProtKB-EC"/>
</dbReference>
<accession>A0A1N7NRT2</accession>
<dbReference type="Pfam" id="PF15461">
    <property type="entry name" value="BCD"/>
    <property type="match status" value="1"/>
</dbReference>